<protein>
    <submittedName>
        <fullName evidence="2">Uncharacterized protein</fullName>
    </submittedName>
</protein>
<sequence length="156" mass="17542">MNKKKFTLILIVFCFLTGLSYGQQTEDKRVKIEITVKDGNKTIVAPVRSATFSFTTSTNNVTTTDGTEKKEQTRNYYFSIDFERQNVALLKAFMSNKNGLDGHITMIDSYGKMPSRKLEFTKANIDSLSDQLTADYTSSYMSIVCATLIIDGVKVE</sequence>
<organism evidence="2 3">
    <name type="scientific">Flavobacterium limi</name>
    <dbReference type="NCBI Taxonomy" id="2045105"/>
    <lineage>
        <taxon>Bacteria</taxon>
        <taxon>Pseudomonadati</taxon>
        <taxon>Bacteroidota</taxon>
        <taxon>Flavobacteriia</taxon>
        <taxon>Flavobacteriales</taxon>
        <taxon>Flavobacteriaceae</taxon>
        <taxon>Flavobacterium</taxon>
    </lineage>
</organism>
<reference evidence="3" key="1">
    <citation type="journal article" date="2019" name="Int. J. Syst. Evol. Microbiol.">
        <title>The Global Catalogue of Microorganisms (GCM) 10K type strain sequencing project: providing services to taxonomists for standard genome sequencing and annotation.</title>
        <authorList>
            <consortium name="The Broad Institute Genomics Platform"/>
            <consortium name="The Broad Institute Genome Sequencing Center for Infectious Disease"/>
            <person name="Wu L."/>
            <person name="Ma J."/>
        </authorList>
    </citation>
    <scope>NUCLEOTIDE SEQUENCE [LARGE SCALE GENOMIC DNA]</scope>
    <source>
        <strain evidence="3">CGMCC 1.16060</strain>
    </source>
</reference>
<comment type="caution">
    <text evidence="2">The sequence shown here is derived from an EMBL/GenBank/DDBJ whole genome shotgun (WGS) entry which is preliminary data.</text>
</comment>
<gene>
    <name evidence="2" type="ORF">GCM10011518_08790</name>
</gene>
<dbReference type="Proteomes" id="UP000655016">
    <property type="component" value="Unassembled WGS sequence"/>
</dbReference>
<keyword evidence="3" id="KW-1185">Reference proteome</keyword>
<feature type="chain" id="PRO_5045632307" evidence="1">
    <location>
        <begin position="23"/>
        <end position="156"/>
    </location>
</feature>
<evidence type="ECO:0000313" key="2">
    <source>
        <dbReference type="EMBL" id="GGF01602.1"/>
    </source>
</evidence>
<accession>A0ABQ1TU10</accession>
<dbReference type="RefSeq" id="WP_163391601.1">
    <property type="nucleotide sequence ID" value="NZ_BMKP01000001.1"/>
</dbReference>
<proteinExistence type="predicted"/>
<evidence type="ECO:0000256" key="1">
    <source>
        <dbReference type="SAM" id="SignalP"/>
    </source>
</evidence>
<dbReference type="EMBL" id="BMKP01000001">
    <property type="protein sequence ID" value="GGF01602.1"/>
    <property type="molecule type" value="Genomic_DNA"/>
</dbReference>
<evidence type="ECO:0000313" key="3">
    <source>
        <dbReference type="Proteomes" id="UP000655016"/>
    </source>
</evidence>
<feature type="signal peptide" evidence="1">
    <location>
        <begin position="1"/>
        <end position="22"/>
    </location>
</feature>
<name>A0ABQ1TU10_9FLAO</name>
<keyword evidence="1" id="KW-0732">Signal</keyword>